<reference evidence="1" key="1">
    <citation type="journal article" date="2022" name="Int. J. Mol. Sci.">
        <title>Draft Genome of Tanacetum Coccineum: Genomic Comparison of Closely Related Tanacetum-Family Plants.</title>
        <authorList>
            <person name="Yamashiro T."/>
            <person name="Shiraishi A."/>
            <person name="Nakayama K."/>
            <person name="Satake H."/>
        </authorList>
    </citation>
    <scope>NUCLEOTIDE SEQUENCE</scope>
</reference>
<evidence type="ECO:0000313" key="2">
    <source>
        <dbReference type="Proteomes" id="UP001151760"/>
    </source>
</evidence>
<proteinExistence type="predicted"/>
<organism evidence="1 2">
    <name type="scientific">Tanacetum coccineum</name>
    <dbReference type="NCBI Taxonomy" id="301880"/>
    <lineage>
        <taxon>Eukaryota</taxon>
        <taxon>Viridiplantae</taxon>
        <taxon>Streptophyta</taxon>
        <taxon>Embryophyta</taxon>
        <taxon>Tracheophyta</taxon>
        <taxon>Spermatophyta</taxon>
        <taxon>Magnoliopsida</taxon>
        <taxon>eudicotyledons</taxon>
        <taxon>Gunneridae</taxon>
        <taxon>Pentapetalae</taxon>
        <taxon>asterids</taxon>
        <taxon>campanulids</taxon>
        <taxon>Asterales</taxon>
        <taxon>Asteraceae</taxon>
        <taxon>Asteroideae</taxon>
        <taxon>Anthemideae</taxon>
        <taxon>Anthemidinae</taxon>
        <taxon>Tanacetum</taxon>
    </lineage>
</organism>
<sequence>MLSKMMRVDTLLKNSCYHRDRKRRENWPRSSFRLEEPSSDKLEKQGNHDKFPLETLRIGVALRVDSTPWFTDFANYHTGNFIVKGMSSQQKSKFFKYVKHYFWDDPFLFKICADQMYYGGACARHRTLSTFSKLATM</sequence>
<keyword evidence="2" id="KW-1185">Reference proteome</keyword>
<name>A0ABQ5D7G3_9ASTR</name>
<gene>
    <name evidence="1" type="ORF">Tco_0924590</name>
</gene>
<accession>A0ABQ5D7G3</accession>
<evidence type="ECO:0008006" key="3">
    <source>
        <dbReference type="Google" id="ProtNLM"/>
    </source>
</evidence>
<evidence type="ECO:0000313" key="1">
    <source>
        <dbReference type="EMBL" id="GJT34171.1"/>
    </source>
</evidence>
<reference evidence="1" key="2">
    <citation type="submission" date="2022-01" db="EMBL/GenBank/DDBJ databases">
        <authorList>
            <person name="Yamashiro T."/>
            <person name="Shiraishi A."/>
            <person name="Satake H."/>
            <person name="Nakayama K."/>
        </authorList>
    </citation>
    <scope>NUCLEOTIDE SEQUENCE</scope>
</reference>
<dbReference type="Proteomes" id="UP001151760">
    <property type="component" value="Unassembled WGS sequence"/>
</dbReference>
<comment type="caution">
    <text evidence="1">The sequence shown here is derived from an EMBL/GenBank/DDBJ whole genome shotgun (WGS) entry which is preliminary data.</text>
</comment>
<protein>
    <recommendedName>
        <fullName evidence="3">Reverse transcriptase domain-containing protein</fullName>
    </recommendedName>
</protein>
<dbReference type="EMBL" id="BQNB010014940">
    <property type="protein sequence ID" value="GJT34171.1"/>
    <property type="molecule type" value="Genomic_DNA"/>
</dbReference>